<feature type="non-terminal residue" evidence="1">
    <location>
        <position position="1"/>
    </location>
</feature>
<protein>
    <recommendedName>
        <fullName evidence="2">DNA methylase N-4/N-6 domain-containing protein</fullName>
    </recommendedName>
</protein>
<gene>
    <name evidence="1" type="ORF">METZ01_LOCUS351392</name>
</gene>
<dbReference type="Gene3D" id="3.40.50.150">
    <property type="entry name" value="Vaccinia Virus protein VP39"/>
    <property type="match status" value="1"/>
</dbReference>
<accession>A0A382RNJ2</accession>
<dbReference type="InterPro" id="IPR029063">
    <property type="entry name" value="SAM-dependent_MTases_sf"/>
</dbReference>
<organism evidence="1">
    <name type="scientific">marine metagenome</name>
    <dbReference type="NCBI Taxonomy" id="408172"/>
    <lineage>
        <taxon>unclassified sequences</taxon>
        <taxon>metagenomes</taxon>
        <taxon>ecological metagenomes</taxon>
    </lineage>
</organism>
<dbReference type="AlphaFoldDB" id="A0A382RNJ2"/>
<evidence type="ECO:0000313" key="1">
    <source>
        <dbReference type="EMBL" id="SVC98538.1"/>
    </source>
</evidence>
<dbReference type="SUPFAM" id="SSF53335">
    <property type="entry name" value="S-adenosyl-L-methionine-dependent methyltransferases"/>
    <property type="match status" value="1"/>
</dbReference>
<dbReference type="EMBL" id="UINC01122616">
    <property type="protein sequence ID" value="SVC98538.1"/>
    <property type="molecule type" value="Genomic_DNA"/>
</dbReference>
<reference evidence="1" key="1">
    <citation type="submission" date="2018-05" db="EMBL/GenBank/DDBJ databases">
        <authorList>
            <person name="Lanie J.A."/>
            <person name="Ng W.-L."/>
            <person name="Kazmierczak K.M."/>
            <person name="Andrzejewski T.M."/>
            <person name="Davidsen T.M."/>
            <person name="Wayne K.J."/>
            <person name="Tettelin H."/>
            <person name="Glass J.I."/>
            <person name="Rusch D."/>
            <person name="Podicherti R."/>
            <person name="Tsui H.-C.T."/>
            <person name="Winkler M.E."/>
        </authorList>
    </citation>
    <scope>NUCLEOTIDE SEQUENCE</scope>
</reference>
<evidence type="ECO:0008006" key="2">
    <source>
        <dbReference type="Google" id="ProtNLM"/>
    </source>
</evidence>
<proteinExistence type="predicted"/>
<name>A0A382RNJ2_9ZZZZ</name>
<sequence length="263" mass="29559">DAFLTMVLMGAMHGASSGFLSLSMPNTFSMSPNYVRKYIEKNGLKRPDRDAFQVIRKRCRRFLRKGGLPGSGRAIHGDVRDLNESVGIEPGSVRLIFSSPPYLKVIKYGMYNWIRLWWLLGEHKSVDGKLDDAHSIKPYIDFIGEVLRTTMPLLDPHRGIACWVIGDVKKKNVASVNLAKKTWEALSEVEALDANGKLAKYRLLGIFEDSIPKSSKVTRIWKSKTDKSGKATVVDRILIICHEDANPLPIIPNGQISWEPMQP</sequence>